<comment type="caution">
    <text evidence="2">The sequence shown here is derived from an EMBL/GenBank/DDBJ whole genome shotgun (WGS) entry which is preliminary data.</text>
</comment>
<feature type="region of interest" description="Disordered" evidence="1">
    <location>
        <begin position="115"/>
        <end position="176"/>
    </location>
</feature>
<proteinExistence type="predicted"/>
<feature type="non-terminal residue" evidence="2">
    <location>
        <position position="1"/>
    </location>
</feature>
<feature type="compositionally biased region" description="Basic residues" evidence="1">
    <location>
        <begin position="139"/>
        <end position="158"/>
    </location>
</feature>
<feature type="compositionally biased region" description="Polar residues" evidence="1">
    <location>
        <begin position="159"/>
        <end position="169"/>
    </location>
</feature>
<feature type="region of interest" description="Disordered" evidence="1">
    <location>
        <begin position="28"/>
        <end position="56"/>
    </location>
</feature>
<feature type="non-terminal residue" evidence="2">
    <location>
        <position position="176"/>
    </location>
</feature>
<dbReference type="EMBL" id="PGGS01001530">
    <property type="protein sequence ID" value="PNH00291.1"/>
    <property type="molecule type" value="Genomic_DNA"/>
</dbReference>
<dbReference type="AlphaFoldDB" id="A0A2J7ZJ42"/>
<gene>
    <name evidence="2" type="ORF">TSOC_013894</name>
</gene>
<keyword evidence="3" id="KW-1185">Reference proteome</keyword>
<reference evidence="2 3" key="1">
    <citation type="journal article" date="2017" name="Mol. Biol. Evol.">
        <title>The 4-celled Tetrabaena socialis nuclear genome reveals the essential components for genetic control of cell number at the origin of multicellularity in the volvocine lineage.</title>
        <authorList>
            <person name="Featherston J."/>
            <person name="Arakaki Y."/>
            <person name="Hanschen E.R."/>
            <person name="Ferris P.J."/>
            <person name="Michod R.E."/>
            <person name="Olson B.J.S.C."/>
            <person name="Nozaki H."/>
            <person name="Durand P.M."/>
        </authorList>
    </citation>
    <scope>NUCLEOTIDE SEQUENCE [LARGE SCALE GENOMIC DNA]</scope>
    <source>
        <strain evidence="2 3">NIES-571</strain>
    </source>
</reference>
<sequence>SSRAAGTRLAESSSRQRMWTITGWTSPKPCASACSPSSLPRGGGPSHSSMTPQRTTLSTGCKCARRPGHWSRDSHGPGCNLRRCACKTTRRGSGTRGRRCAGVWRMGWRWTPRCSPWRTRRRGTGLAAQRSRRAGMPARTRRRSTRQSGRPRKARTAARRQQPTGQSRAGTAACGR</sequence>
<accession>A0A2J7ZJ42</accession>
<evidence type="ECO:0000313" key="2">
    <source>
        <dbReference type="EMBL" id="PNH00291.1"/>
    </source>
</evidence>
<dbReference type="Proteomes" id="UP000236333">
    <property type="component" value="Unassembled WGS sequence"/>
</dbReference>
<evidence type="ECO:0000313" key="3">
    <source>
        <dbReference type="Proteomes" id="UP000236333"/>
    </source>
</evidence>
<organism evidence="2 3">
    <name type="scientific">Tetrabaena socialis</name>
    <dbReference type="NCBI Taxonomy" id="47790"/>
    <lineage>
        <taxon>Eukaryota</taxon>
        <taxon>Viridiplantae</taxon>
        <taxon>Chlorophyta</taxon>
        <taxon>core chlorophytes</taxon>
        <taxon>Chlorophyceae</taxon>
        <taxon>CS clade</taxon>
        <taxon>Chlamydomonadales</taxon>
        <taxon>Tetrabaenaceae</taxon>
        <taxon>Tetrabaena</taxon>
    </lineage>
</organism>
<evidence type="ECO:0000256" key="1">
    <source>
        <dbReference type="SAM" id="MobiDB-lite"/>
    </source>
</evidence>
<name>A0A2J7ZJ42_9CHLO</name>
<feature type="compositionally biased region" description="Low complexity" evidence="1">
    <location>
        <begin position="28"/>
        <end position="40"/>
    </location>
</feature>
<protein>
    <submittedName>
        <fullName evidence="2">Uncharacterized protein</fullName>
    </submittedName>
</protein>